<name>A0A8D7BDN0_MUSAM</name>
<dbReference type="EMBL" id="HG996475">
    <property type="protein sequence ID" value="CAG1865506.1"/>
    <property type="molecule type" value="Genomic_DNA"/>
</dbReference>
<reference evidence="1" key="1">
    <citation type="submission" date="2021-03" db="EMBL/GenBank/DDBJ databases">
        <authorList>
            <consortium name="Genoscope - CEA"/>
            <person name="William W."/>
        </authorList>
    </citation>
    <scope>NUCLEOTIDE SEQUENCE</scope>
    <source>
        <strain evidence="1">Doubled-haploid Pahang</strain>
    </source>
</reference>
<sequence length="230" mass="24436">KILYVVKVDVGKFCDPNLSTSATLAFGSGDLGRRRKVEVDVEGKPLRRRRRRERVIHGEGTTPHPDAHEPGQGHCPIHGNRAARQGGPGGRVAQLEIERREDCCGRCGLRGRGGRLDGAAAAGGAEGVGEGVGRTGAGEVGLGTEAAEPEGSGVVGACRLLRAGEGAEPNAGLLYWIADLRRVPPPRPLPHSPEPRLLKLPLCLAALRCPRSHRNFPTKDSASKQGERER</sequence>
<dbReference type="AlphaFoldDB" id="A0A8D7BDN0"/>
<feature type="non-terminal residue" evidence="1">
    <location>
        <position position="1"/>
    </location>
</feature>
<organism evidence="1">
    <name type="scientific">Musa acuminata subsp. malaccensis</name>
    <name type="common">Wild banana</name>
    <name type="synonym">Musa malaccensis</name>
    <dbReference type="NCBI Taxonomy" id="214687"/>
    <lineage>
        <taxon>Eukaryota</taxon>
        <taxon>Viridiplantae</taxon>
        <taxon>Streptophyta</taxon>
        <taxon>Embryophyta</taxon>
        <taxon>Tracheophyta</taxon>
        <taxon>Spermatophyta</taxon>
        <taxon>Magnoliopsida</taxon>
        <taxon>Liliopsida</taxon>
        <taxon>Zingiberales</taxon>
        <taxon>Musaceae</taxon>
        <taxon>Musa</taxon>
    </lineage>
</organism>
<accession>A0A8D7BDN0</accession>
<gene>
    <name evidence="1" type="ORF">GSMUA_01220.1</name>
</gene>
<proteinExistence type="predicted"/>
<evidence type="ECO:0000313" key="1">
    <source>
        <dbReference type="EMBL" id="CAG1865506.1"/>
    </source>
</evidence>
<protein>
    <submittedName>
        <fullName evidence="1">(wild Malaysian banana) hypothetical protein</fullName>
    </submittedName>
</protein>
<feature type="non-terminal residue" evidence="1">
    <location>
        <position position="230"/>
    </location>
</feature>